<evidence type="ECO:0000313" key="9">
    <source>
        <dbReference type="Proteomes" id="UP000597762"/>
    </source>
</evidence>
<keyword evidence="6" id="KW-0143">Chaperone</keyword>
<dbReference type="AlphaFoldDB" id="A0A812CMR7"/>
<feature type="chain" id="PRO_5032355311" evidence="7">
    <location>
        <begin position="27"/>
        <end position="194"/>
    </location>
</feature>
<keyword evidence="3" id="KW-0879">Wnt signaling pathway</keyword>
<dbReference type="PANTHER" id="PTHR17600:SF2">
    <property type="entry name" value="LRP CHAPERONE MESD"/>
    <property type="match status" value="1"/>
</dbReference>
<dbReference type="Gene3D" id="3.30.70.260">
    <property type="match status" value="1"/>
</dbReference>
<protein>
    <submittedName>
        <fullName evidence="8">LRP chaperone MESD,LDLR chaperone boca</fullName>
    </submittedName>
</protein>
<keyword evidence="4 7" id="KW-0732">Signal</keyword>
<evidence type="ECO:0000256" key="1">
    <source>
        <dbReference type="ARBA" id="ARBA00004240"/>
    </source>
</evidence>
<sequence length="194" mass="22855">MRNSCCRLSIWILFFLLLIFIVACSATKNKKDDKKSDDSEKWKKKDIRDYNDADIERLYEQWEDSDDDDLEEDELPEWKREAPKVDFSKYDPNNPESIMMMSKKGKTLMMFVSVSGNPSREEAERITSLWQSSLYNGNLDITRYMISDNRAIFMLKDGSRAWEVKDFLIKQDRCELVTIENKDYPGKGSLKTEL</sequence>
<dbReference type="Proteomes" id="UP000597762">
    <property type="component" value="Unassembled WGS sequence"/>
</dbReference>
<dbReference type="EMBL" id="CAHIKZ030001627">
    <property type="protein sequence ID" value="CAE1270097.1"/>
    <property type="molecule type" value="Genomic_DNA"/>
</dbReference>
<dbReference type="GO" id="GO:0016055">
    <property type="term" value="P:Wnt signaling pathway"/>
    <property type="evidence" value="ECO:0007669"/>
    <property type="project" value="UniProtKB-KW"/>
</dbReference>
<evidence type="ECO:0000256" key="6">
    <source>
        <dbReference type="ARBA" id="ARBA00023186"/>
    </source>
</evidence>
<dbReference type="OrthoDB" id="75833at2759"/>
<dbReference type="PROSITE" id="PS51257">
    <property type="entry name" value="PROKAR_LIPOPROTEIN"/>
    <property type="match status" value="1"/>
</dbReference>
<evidence type="ECO:0000256" key="4">
    <source>
        <dbReference type="ARBA" id="ARBA00022729"/>
    </source>
</evidence>
<gene>
    <name evidence="8" type="ORF">SPHA_36912</name>
</gene>
<feature type="signal peptide" evidence="7">
    <location>
        <begin position="1"/>
        <end position="26"/>
    </location>
</feature>
<name>A0A812CMR7_ACAPH</name>
<proteinExistence type="inferred from homology"/>
<evidence type="ECO:0000256" key="7">
    <source>
        <dbReference type="SAM" id="SignalP"/>
    </source>
</evidence>
<dbReference type="Pfam" id="PF10185">
    <property type="entry name" value="Mesd"/>
    <property type="match status" value="1"/>
</dbReference>
<accession>A0A812CMR7</accession>
<keyword evidence="5" id="KW-0256">Endoplasmic reticulum</keyword>
<evidence type="ECO:0000313" key="8">
    <source>
        <dbReference type="EMBL" id="CAE1270097.1"/>
    </source>
</evidence>
<evidence type="ECO:0000256" key="5">
    <source>
        <dbReference type="ARBA" id="ARBA00022824"/>
    </source>
</evidence>
<dbReference type="GO" id="GO:0006457">
    <property type="term" value="P:protein folding"/>
    <property type="evidence" value="ECO:0007669"/>
    <property type="project" value="InterPro"/>
</dbReference>
<dbReference type="Gene3D" id="6.10.250.640">
    <property type="match status" value="1"/>
</dbReference>
<reference evidence="8" key="1">
    <citation type="submission" date="2021-01" db="EMBL/GenBank/DDBJ databases">
        <authorList>
            <person name="Li R."/>
            <person name="Bekaert M."/>
        </authorList>
    </citation>
    <scope>NUCLEOTIDE SEQUENCE</scope>
    <source>
        <strain evidence="8">Farmed</strain>
    </source>
</reference>
<comment type="caution">
    <text evidence="8">The sequence shown here is derived from an EMBL/GenBank/DDBJ whole genome shotgun (WGS) entry which is preliminary data.</text>
</comment>
<comment type="similarity">
    <text evidence="2">Belongs to the MESD family.</text>
</comment>
<dbReference type="FunFam" id="3.30.70.260:FF:000031">
    <property type="entry name" value="LDLR chaperone MESD"/>
    <property type="match status" value="1"/>
</dbReference>
<keyword evidence="9" id="KW-1185">Reference proteome</keyword>
<evidence type="ECO:0000256" key="2">
    <source>
        <dbReference type="ARBA" id="ARBA00011068"/>
    </source>
</evidence>
<evidence type="ECO:0000256" key="3">
    <source>
        <dbReference type="ARBA" id="ARBA00022687"/>
    </source>
</evidence>
<dbReference type="InterPro" id="IPR019330">
    <property type="entry name" value="MESD"/>
</dbReference>
<dbReference type="PANTHER" id="PTHR17600">
    <property type="entry name" value="MESODERM DEVELOPMENT CANDIDATE 2"/>
    <property type="match status" value="1"/>
</dbReference>
<dbReference type="GO" id="GO:0005783">
    <property type="term" value="C:endoplasmic reticulum"/>
    <property type="evidence" value="ECO:0007669"/>
    <property type="project" value="UniProtKB-SubCell"/>
</dbReference>
<organism evidence="8 9">
    <name type="scientific">Acanthosepion pharaonis</name>
    <name type="common">Pharaoh cuttlefish</name>
    <name type="synonym">Sepia pharaonis</name>
    <dbReference type="NCBI Taxonomy" id="158019"/>
    <lineage>
        <taxon>Eukaryota</taxon>
        <taxon>Metazoa</taxon>
        <taxon>Spiralia</taxon>
        <taxon>Lophotrochozoa</taxon>
        <taxon>Mollusca</taxon>
        <taxon>Cephalopoda</taxon>
        <taxon>Coleoidea</taxon>
        <taxon>Decapodiformes</taxon>
        <taxon>Sepiida</taxon>
        <taxon>Sepiina</taxon>
        <taxon>Sepiidae</taxon>
        <taxon>Acanthosepion</taxon>
    </lineage>
</organism>
<comment type="subcellular location">
    <subcellularLocation>
        <location evidence="1">Endoplasmic reticulum</location>
    </subcellularLocation>
</comment>